<sequence>MKWACKRETETAVRAAISYGASVSTVLVGTNKQGKIIRILTLCLAAKQGPCYAGTHAPFGYVGTHSG</sequence>
<dbReference type="AlphaFoldDB" id="A0AA39WD97"/>
<organism evidence="1 2">
    <name type="scientific">Immersiella caudata</name>
    <dbReference type="NCBI Taxonomy" id="314043"/>
    <lineage>
        <taxon>Eukaryota</taxon>
        <taxon>Fungi</taxon>
        <taxon>Dikarya</taxon>
        <taxon>Ascomycota</taxon>
        <taxon>Pezizomycotina</taxon>
        <taxon>Sordariomycetes</taxon>
        <taxon>Sordariomycetidae</taxon>
        <taxon>Sordariales</taxon>
        <taxon>Lasiosphaeriaceae</taxon>
        <taxon>Immersiella</taxon>
    </lineage>
</organism>
<dbReference type="Proteomes" id="UP001175000">
    <property type="component" value="Unassembled WGS sequence"/>
</dbReference>
<proteinExistence type="predicted"/>
<protein>
    <submittedName>
        <fullName evidence="1">Uncharacterized protein</fullName>
    </submittedName>
</protein>
<accession>A0AA39WD97</accession>
<comment type="caution">
    <text evidence="1">The sequence shown here is derived from an EMBL/GenBank/DDBJ whole genome shotgun (WGS) entry which is preliminary data.</text>
</comment>
<name>A0AA39WD97_9PEZI</name>
<gene>
    <name evidence="1" type="ORF">B0T14DRAFT_525932</name>
</gene>
<evidence type="ECO:0000313" key="1">
    <source>
        <dbReference type="EMBL" id="KAK0613263.1"/>
    </source>
</evidence>
<dbReference type="EMBL" id="JAULSU010000006">
    <property type="protein sequence ID" value="KAK0613263.1"/>
    <property type="molecule type" value="Genomic_DNA"/>
</dbReference>
<evidence type="ECO:0000313" key="2">
    <source>
        <dbReference type="Proteomes" id="UP001175000"/>
    </source>
</evidence>
<reference evidence="1" key="1">
    <citation type="submission" date="2023-06" db="EMBL/GenBank/DDBJ databases">
        <title>Genome-scale phylogeny and comparative genomics of the fungal order Sordariales.</title>
        <authorList>
            <consortium name="Lawrence Berkeley National Laboratory"/>
            <person name="Hensen N."/>
            <person name="Bonometti L."/>
            <person name="Westerberg I."/>
            <person name="Brannstrom I.O."/>
            <person name="Guillou S."/>
            <person name="Cros-Aarteil S."/>
            <person name="Calhoun S."/>
            <person name="Haridas S."/>
            <person name="Kuo A."/>
            <person name="Mondo S."/>
            <person name="Pangilinan J."/>
            <person name="Riley R."/>
            <person name="Labutti K."/>
            <person name="Andreopoulos B."/>
            <person name="Lipzen A."/>
            <person name="Chen C."/>
            <person name="Yanf M."/>
            <person name="Daum C."/>
            <person name="Ng V."/>
            <person name="Clum A."/>
            <person name="Steindorff A."/>
            <person name="Ohm R."/>
            <person name="Martin F."/>
            <person name="Silar P."/>
            <person name="Natvig D."/>
            <person name="Lalanne C."/>
            <person name="Gautier V."/>
            <person name="Ament-Velasquez S.L."/>
            <person name="Kruys A."/>
            <person name="Hutchinson M.I."/>
            <person name="Powell A.J."/>
            <person name="Barry K."/>
            <person name="Miller A.N."/>
            <person name="Grigoriev I.V."/>
            <person name="Debuchy R."/>
            <person name="Gladieux P."/>
            <person name="Thoren M.H."/>
            <person name="Johannesson H."/>
        </authorList>
    </citation>
    <scope>NUCLEOTIDE SEQUENCE</scope>
    <source>
        <strain evidence="1">CBS 606.72</strain>
    </source>
</reference>
<keyword evidence="2" id="KW-1185">Reference proteome</keyword>